<gene>
    <name evidence="2" type="ORF">R5R35_011838</name>
</gene>
<comment type="caution">
    <text evidence="2">The sequence shown here is derived from an EMBL/GenBank/DDBJ whole genome shotgun (WGS) entry which is preliminary data.</text>
</comment>
<feature type="transmembrane region" description="Helical" evidence="1">
    <location>
        <begin position="63"/>
        <end position="85"/>
    </location>
</feature>
<dbReference type="GO" id="GO:0005886">
    <property type="term" value="C:plasma membrane"/>
    <property type="evidence" value="ECO:0007669"/>
    <property type="project" value="TreeGrafter"/>
</dbReference>
<evidence type="ECO:0000313" key="3">
    <source>
        <dbReference type="Proteomes" id="UP001378592"/>
    </source>
</evidence>
<feature type="transmembrane region" description="Helical" evidence="1">
    <location>
        <begin position="97"/>
        <end position="118"/>
    </location>
</feature>
<dbReference type="PANTHER" id="PTHR36694:SF11">
    <property type="entry name" value="LP21121P-RELATED"/>
    <property type="match status" value="1"/>
</dbReference>
<sequence length="169" mass="19607">MVVLETCWSPCIWNNDVKSGSYSVAVYTTAMSVVLITFISYMLSGGDSSQLYTPLFETDIRHSMKWVGGLFITYFLILIITSILIHKAIKEMIRGWLLPWLITMGIGIAFQLVFGLWLLGGYYIYLQSVLAALIDWLWMSYNIYCWLCVYSQYQLFEIWQSPNIQLIYS</sequence>
<keyword evidence="1" id="KW-1133">Transmembrane helix</keyword>
<dbReference type="PANTHER" id="PTHR36694">
    <property type="entry name" value="PASIFLORA 1, ISOFORM A-RELATED"/>
    <property type="match status" value="1"/>
</dbReference>
<dbReference type="GO" id="GO:0019991">
    <property type="term" value="P:septate junction assembly"/>
    <property type="evidence" value="ECO:0007669"/>
    <property type="project" value="TreeGrafter"/>
</dbReference>
<dbReference type="AlphaFoldDB" id="A0AAN9VXN4"/>
<keyword evidence="3" id="KW-1185">Reference proteome</keyword>
<accession>A0AAN9VXN4</accession>
<evidence type="ECO:0000313" key="2">
    <source>
        <dbReference type="EMBL" id="KAK7873499.1"/>
    </source>
</evidence>
<dbReference type="EMBL" id="JAZDUA010000013">
    <property type="protein sequence ID" value="KAK7873499.1"/>
    <property type="molecule type" value="Genomic_DNA"/>
</dbReference>
<evidence type="ECO:0000256" key="1">
    <source>
        <dbReference type="SAM" id="Phobius"/>
    </source>
</evidence>
<reference evidence="2 3" key="1">
    <citation type="submission" date="2024-03" db="EMBL/GenBank/DDBJ databases">
        <title>The genome assembly and annotation of the cricket Gryllus longicercus Weissman &amp; Gray.</title>
        <authorList>
            <person name="Szrajer S."/>
            <person name="Gray D."/>
            <person name="Ylla G."/>
        </authorList>
    </citation>
    <scope>NUCLEOTIDE SEQUENCE [LARGE SCALE GENOMIC DNA]</scope>
    <source>
        <strain evidence="2">DAG 2021-001</strain>
        <tissue evidence="2">Whole body minus gut</tissue>
    </source>
</reference>
<name>A0AAN9VXN4_9ORTH</name>
<dbReference type="Pfam" id="PF15860">
    <property type="entry name" value="DUF4728"/>
    <property type="match status" value="1"/>
</dbReference>
<dbReference type="GO" id="GO:0035159">
    <property type="term" value="P:regulation of tube length, open tracheal system"/>
    <property type="evidence" value="ECO:0007669"/>
    <property type="project" value="TreeGrafter"/>
</dbReference>
<protein>
    <submittedName>
        <fullName evidence="2">Uncharacterized protein</fullName>
    </submittedName>
</protein>
<proteinExistence type="predicted"/>
<dbReference type="GO" id="GO:0060857">
    <property type="term" value="P:establishment of glial blood-brain barrier"/>
    <property type="evidence" value="ECO:0007669"/>
    <property type="project" value="TreeGrafter"/>
</dbReference>
<feature type="transmembrane region" description="Helical" evidence="1">
    <location>
        <begin position="124"/>
        <end position="147"/>
    </location>
</feature>
<organism evidence="2 3">
    <name type="scientific">Gryllus longicercus</name>
    <dbReference type="NCBI Taxonomy" id="2509291"/>
    <lineage>
        <taxon>Eukaryota</taxon>
        <taxon>Metazoa</taxon>
        <taxon>Ecdysozoa</taxon>
        <taxon>Arthropoda</taxon>
        <taxon>Hexapoda</taxon>
        <taxon>Insecta</taxon>
        <taxon>Pterygota</taxon>
        <taxon>Neoptera</taxon>
        <taxon>Polyneoptera</taxon>
        <taxon>Orthoptera</taxon>
        <taxon>Ensifera</taxon>
        <taxon>Gryllidea</taxon>
        <taxon>Grylloidea</taxon>
        <taxon>Gryllidae</taxon>
        <taxon>Gryllinae</taxon>
        <taxon>Gryllus</taxon>
    </lineage>
</organism>
<keyword evidence="1" id="KW-0472">Membrane</keyword>
<keyword evidence="1" id="KW-0812">Transmembrane</keyword>
<dbReference type="InterPro" id="IPR031720">
    <property type="entry name" value="DUF4728"/>
</dbReference>
<dbReference type="Proteomes" id="UP001378592">
    <property type="component" value="Unassembled WGS sequence"/>
</dbReference>
<feature type="transmembrane region" description="Helical" evidence="1">
    <location>
        <begin position="24"/>
        <end position="43"/>
    </location>
</feature>